<dbReference type="Gene3D" id="1.10.287.850">
    <property type="entry name" value="HP0062-like domain"/>
    <property type="match status" value="1"/>
</dbReference>
<dbReference type="Gene3D" id="3.40.50.1820">
    <property type="entry name" value="alpha/beta hydrolase"/>
    <property type="match status" value="1"/>
</dbReference>
<evidence type="ECO:0000313" key="3">
    <source>
        <dbReference type="EMBL" id="GLD29056.1"/>
    </source>
</evidence>
<sequence>MSSYVIAAPEAIAAAAAELTEIRTAINEAAAAAAPSTTGIVSAAADEVSDAIARFFGSYGQELQALTAQTTQFQSQFERALGEAGAAYAAAEAANVAPLLNRYVATAGALFNWATNAVGLGGVLNVPTTVDGVRIGFSFLQIPLGEASLLGLPLGPISYPAPAFWYFPTQANGAVTANGTVYLQHGFGAVGWLYQPLALELAQQTNSVVVTPTIPFIQLPFGIWLNSPEMQQGVASLFLGPQTALNVSAHQAGLLGTLPQDFILSGHSAGGGLATIAAGNYLADLGAAPSHLEGVVTFDGVASNSAAFGAAIANLQAAHVPVYVVAAPPQAWNASGATTNQLTSLYSGQFVGAEIVGGSHVDSMLGNGPVIDLVLQLVTGFSPPGATSAVYTLSTGWINDIWHGYSPTNPVYGVYGPPTGGYVAPGGQTIYLGPTTAIILPT</sequence>
<evidence type="ECO:0000313" key="4">
    <source>
        <dbReference type="Proteomes" id="UP001064782"/>
    </source>
</evidence>
<dbReference type="InterPro" id="IPR038332">
    <property type="entry name" value="PPE_sf"/>
</dbReference>
<dbReference type="InterPro" id="IPR000084">
    <property type="entry name" value="PE-PGRS_N"/>
</dbReference>
<evidence type="ECO:0000259" key="1">
    <source>
        <dbReference type="Pfam" id="PF00934"/>
    </source>
</evidence>
<dbReference type="Pfam" id="PF00934">
    <property type="entry name" value="PE"/>
    <property type="match status" value="1"/>
</dbReference>
<organism evidence="3 4">
    <name type="scientific">Mycobacterium kiyosense</name>
    <dbReference type="NCBI Taxonomy" id="2871094"/>
    <lineage>
        <taxon>Bacteria</taxon>
        <taxon>Bacillati</taxon>
        <taxon>Actinomycetota</taxon>
        <taxon>Actinomycetes</taxon>
        <taxon>Mycobacteriales</taxon>
        <taxon>Mycobacteriaceae</taxon>
        <taxon>Mycobacterium</taxon>
    </lineage>
</organism>
<accession>A0A9P3UWF0</accession>
<dbReference type="Proteomes" id="UP001064782">
    <property type="component" value="Unassembled WGS sequence"/>
</dbReference>
<dbReference type="Proteomes" id="UP001165663">
    <property type="component" value="Unassembled WGS sequence"/>
</dbReference>
<dbReference type="RefSeq" id="WP_236981321.1">
    <property type="nucleotide sequence ID" value="NZ_BRXE01000065.1"/>
</dbReference>
<dbReference type="AlphaFoldDB" id="A0A9P3UWF0"/>
<dbReference type="SUPFAM" id="SSF53474">
    <property type="entry name" value="alpha/beta-Hydrolases"/>
    <property type="match status" value="1"/>
</dbReference>
<dbReference type="EMBL" id="BRZI01000003">
    <property type="protein sequence ID" value="GLD29056.1"/>
    <property type="molecule type" value="Genomic_DNA"/>
</dbReference>
<gene>
    <name evidence="3" type="ORF">Mkiyose1413_09390</name>
    <name evidence="2" type="ORF">SRL2020028_41590</name>
</gene>
<feature type="domain" description="PE" evidence="1">
    <location>
        <begin position="5"/>
        <end position="95"/>
    </location>
</feature>
<keyword evidence="4" id="KW-1185">Reference proteome</keyword>
<protein>
    <recommendedName>
        <fullName evidence="1">PE domain-containing protein</fullName>
    </recommendedName>
</protein>
<proteinExistence type="predicted"/>
<name>A0A9P3UWF0_9MYCO</name>
<dbReference type="EMBL" id="BRXE01000065">
    <property type="protein sequence ID" value="GLB84903.1"/>
    <property type="molecule type" value="Genomic_DNA"/>
</dbReference>
<dbReference type="InterPro" id="IPR029058">
    <property type="entry name" value="AB_hydrolase_fold"/>
</dbReference>
<reference evidence="3" key="1">
    <citation type="submission" date="2022-08" db="EMBL/GenBank/DDBJ databases">
        <title>Mycobacterium kiyosense sp. nov., scotochromogenic slow-glowing species isolated from respiratory specimens.</title>
        <authorList>
            <person name="Fukano H."/>
            <person name="Kazumi Y."/>
            <person name="Sakagami N."/>
            <person name="Ato M."/>
            <person name="Mitarai S."/>
            <person name="Hoshino Y."/>
        </authorList>
    </citation>
    <scope>NUCLEOTIDE SEQUENCE</scope>
    <source>
        <strain evidence="3">1413</strain>
        <strain evidence="2">SRL2020-028</strain>
    </source>
</reference>
<comment type="caution">
    <text evidence="3">The sequence shown here is derived from an EMBL/GenBank/DDBJ whole genome shotgun (WGS) entry which is preliminary data.</text>
</comment>
<dbReference type="GeneID" id="83631932"/>
<dbReference type="SUPFAM" id="SSF140459">
    <property type="entry name" value="PE/PPE dimer-like"/>
    <property type="match status" value="1"/>
</dbReference>
<evidence type="ECO:0000313" key="2">
    <source>
        <dbReference type="EMBL" id="GLB84903.1"/>
    </source>
</evidence>